<dbReference type="Pfam" id="PF00753">
    <property type="entry name" value="Lactamase_B"/>
    <property type="match status" value="1"/>
</dbReference>
<protein>
    <submittedName>
        <fullName evidence="3">MBL fold metallo-hydrolase</fullName>
    </submittedName>
</protein>
<dbReference type="InterPro" id="IPR001279">
    <property type="entry name" value="Metallo-B-lactamas"/>
</dbReference>
<dbReference type="Pfam" id="PF17778">
    <property type="entry name" value="WHD_BLACT"/>
    <property type="match status" value="1"/>
</dbReference>
<dbReference type="AlphaFoldDB" id="A0A935IP03"/>
<accession>A0A935IP03</accession>
<sequence length="245" mass="25852">MTLDGTNTWVLREPGAQECIVVDPGPLDEAHLTRVLDVVRRDGGRVGLTLLTHDHSDHADAAERFAHLSGAPVRAIRAIGTGHDDLADGDSVSVGGLDLVVVTTPGHTSDSVSFLLPAECAVLTGDTILGRGTTVVAWPDGELAAYLASLERLEALCGSGAVARILPGHGPHLPDAGAVLRYYLEHRAQRLEQVRGAVAAGARTPWEVVETVYADVPRAVWGAAEWSVRAQLAYLAERGEEGQLG</sequence>
<gene>
    <name evidence="2" type="ORF">IPF40_02565</name>
    <name evidence="3" type="ORF">IPI13_09740</name>
    <name evidence="4" type="ORF">IPP00_16415</name>
</gene>
<dbReference type="EMBL" id="JADJIB010000003">
    <property type="protein sequence ID" value="MBK7273424.1"/>
    <property type="molecule type" value="Genomic_DNA"/>
</dbReference>
<dbReference type="Proteomes" id="UP000886632">
    <property type="component" value="Unassembled WGS sequence"/>
</dbReference>
<dbReference type="SUPFAM" id="SSF56281">
    <property type="entry name" value="Metallo-hydrolase/oxidoreductase"/>
    <property type="match status" value="1"/>
</dbReference>
<evidence type="ECO:0000259" key="1">
    <source>
        <dbReference type="SMART" id="SM00849"/>
    </source>
</evidence>
<evidence type="ECO:0000313" key="3">
    <source>
        <dbReference type="EMBL" id="MBK7273424.1"/>
    </source>
</evidence>
<dbReference type="CDD" id="cd16278">
    <property type="entry name" value="metallo-hydrolase-like_MBL-fold"/>
    <property type="match status" value="1"/>
</dbReference>
<dbReference type="SMART" id="SM00849">
    <property type="entry name" value="Lactamase_B"/>
    <property type="match status" value="1"/>
</dbReference>
<evidence type="ECO:0000313" key="5">
    <source>
        <dbReference type="Proteomes" id="UP000718281"/>
    </source>
</evidence>
<dbReference type="Gene3D" id="1.10.10.10">
    <property type="entry name" value="Winged helix-like DNA-binding domain superfamily/Winged helix DNA-binding domain"/>
    <property type="match status" value="1"/>
</dbReference>
<comment type="caution">
    <text evidence="3">The sequence shown here is derived from an EMBL/GenBank/DDBJ whole genome shotgun (WGS) entry which is preliminary data.</text>
</comment>
<dbReference type="Gene3D" id="3.60.15.10">
    <property type="entry name" value="Ribonuclease Z/Hydroxyacylglutathione hydrolase-like"/>
    <property type="match status" value="1"/>
</dbReference>
<organism evidence="3 6">
    <name type="scientific">Candidatus Phosphoribacter hodrii</name>
    <dbReference type="NCBI Taxonomy" id="2953743"/>
    <lineage>
        <taxon>Bacteria</taxon>
        <taxon>Bacillati</taxon>
        <taxon>Actinomycetota</taxon>
        <taxon>Actinomycetes</taxon>
        <taxon>Micrococcales</taxon>
        <taxon>Dermatophilaceae</taxon>
        <taxon>Candidatus Phosphoribacter</taxon>
    </lineage>
</organism>
<dbReference type="EMBL" id="JADKGK010000027">
    <property type="protein sequence ID" value="MBL0005477.1"/>
    <property type="molecule type" value="Genomic_DNA"/>
</dbReference>
<name>A0A935IP03_9MICO</name>
<evidence type="ECO:0000313" key="6">
    <source>
        <dbReference type="Proteomes" id="UP000726105"/>
    </source>
</evidence>
<proteinExistence type="predicted"/>
<dbReference type="InterPro" id="IPR041516">
    <property type="entry name" value="LACTB2_WH"/>
</dbReference>
<dbReference type="PANTHER" id="PTHR23131">
    <property type="entry name" value="ENDORIBONUCLEASE LACTB2"/>
    <property type="match status" value="1"/>
</dbReference>
<dbReference type="PANTHER" id="PTHR23131:SF0">
    <property type="entry name" value="ENDORIBONUCLEASE LACTB2"/>
    <property type="match status" value="1"/>
</dbReference>
<dbReference type="InterPro" id="IPR036866">
    <property type="entry name" value="RibonucZ/Hydroxyglut_hydro"/>
</dbReference>
<dbReference type="EMBL" id="JADIXZ010000001">
    <property type="protein sequence ID" value="MBK6299970.1"/>
    <property type="molecule type" value="Genomic_DNA"/>
</dbReference>
<reference evidence="5 6" key="1">
    <citation type="submission" date="2020-10" db="EMBL/GenBank/DDBJ databases">
        <title>Connecting structure to function with the recovery of over 1000 high-quality activated sludge metagenome-assembled genomes encoding full-length rRNA genes using long-read sequencing.</title>
        <authorList>
            <person name="Singleton C.M."/>
            <person name="Petriglieri F."/>
            <person name="Kristensen J.M."/>
            <person name="Kirkegaard R.H."/>
            <person name="Michaelsen T.Y."/>
            <person name="Andersen M.H."/>
            <person name="Karst S.M."/>
            <person name="Dueholm M.S."/>
            <person name="Nielsen P.H."/>
            <person name="Albertsen M."/>
        </authorList>
    </citation>
    <scope>NUCLEOTIDE SEQUENCE [LARGE SCALE GENOMIC DNA]</scope>
    <source>
        <strain evidence="2">AalE_18-Q3-R2-46_BAT3C.188</strain>
        <strain evidence="3">Ega_18-Q3-R5-49_MAXAC.001</strain>
        <strain evidence="4">Ribe_18-Q3-R11-54_MAXAC.001</strain>
    </source>
</reference>
<evidence type="ECO:0000313" key="4">
    <source>
        <dbReference type="EMBL" id="MBL0005477.1"/>
    </source>
</evidence>
<feature type="domain" description="Metallo-beta-lactamase" evidence="1">
    <location>
        <begin position="5"/>
        <end position="169"/>
    </location>
</feature>
<dbReference type="Proteomes" id="UP000718281">
    <property type="component" value="Unassembled WGS sequence"/>
</dbReference>
<dbReference type="InterPro" id="IPR050662">
    <property type="entry name" value="Sec-metab_biosynth-thioest"/>
</dbReference>
<dbReference type="InterPro" id="IPR036388">
    <property type="entry name" value="WH-like_DNA-bd_sf"/>
</dbReference>
<dbReference type="Proteomes" id="UP000726105">
    <property type="component" value="Unassembled WGS sequence"/>
</dbReference>
<evidence type="ECO:0000313" key="2">
    <source>
        <dbReference type="EMBL" id="MBK6299970.1"/>
    </source>
</evidence>